<organism evidence="3 4">
    <name type="scientific">Ophiocordyceps sinensis</name>
    <dbReference type="NCBI Taxonomy" id="72228"/>
    <lineage>
        <taxon>Eukaryota</taxon>
        <taxon>Fungi</taxon>
        <taxon>Dikarya</taxon>
        <taxon>Ascomycota</taxon>
        <taxon>Pezizomycotina</taxon>
        <taxon>Sordariomycetes</taxon>
        <taxon>Hypocreomycetidae</taxon>
        <taxon>Hypocreales</taxon>
        <taxon>Ophiocordycipitaceae</taxon>
        <taxon>Ophiocordyceps</taxon>
    </lineage>
</organism>
<evidence type="ECO:0000256" key="2">
    <source>
        <dbReference type="SAM" id="SignalP"/>
    </source>
</evidence>
<reference evidence="3 4" key="1">
    <citation type="journal article" date="2020" name="Genome Biol. Evol.">
        <title>A new high-quality draft genome assembly of the Chinese cordyceps Ophiocordyceps sinensis.</title>
        <authorList>
            <person name="Shu R."/>
            <person name="Zhang J."/>
            <person name="Meng Q."/>
            <person name="Zhang H."/>
            <person name="Zhou G."/>
            <person name="Li M."/>
            <person name="Wu P."/>
            <person name="Zhao Y."/>
            <person name="Chen C."/>
            <person name="Qin Q."/>
        </authorList>
    </citation>
    <scope>NUCLEOTIDE SEQUENCE [LARGE SCALE GENOMIC DNA]</scope>
    <source>
        <strain evidence="3 4">IOZ07</strain>
    </source>
</reference>
<evidence type="ECO:0000313" key="3">
    <source>
        <dbReference type="EMBL" id="KAF4505214.1"/>
    </source>
</evidence>
<feature type="region of interest" description="Disordered" evidence="1">
    <location>
        <begin position="113"/>
        <end position="151"/>
    </location>
</feature>
<proteinExistence type="predicted"/>
<keyword evidence="2" id="KW-0732">Signal</keyword>
<feature type="signal peptide" evidence="2">
    <location>
        <begin position="1"/>
        <end position="22"/>
    </location>
</feature>
<accession>A0A8H4LTN4</accession>
<gene>
    <name evidence="3" type="ORF">G6O67_007186</name>
</gene>
<protein>
    <submittedName>
        <fullName evidence="3">Uncharacterized protein</fullName>
    </submittedName>
</protein>
<evidence type="ECO:0000313" key="4">
    <source>
        <dbReference type="Proteomes" id="UP000557566"/>
    </source>
</evidence>
<feature type="chain" id="PRO_5034835900" evidence="2">
    <location>
        <begin position="23"/>
        <end position="1395"/>
    </location>
</feature>
<dbReference type="OrthoDB" id="2992173at2759"/>
<dbReference type="Proteomes" id="UP000557566">
    <property type="component" value="Unassembled WGS sequence"/>
</dbReference>
<sequence>MAGNVLLVPVQLQAFVLNPAVCNTGGDDDKGARIIPISQPNYTFLRLDNFLIQSDVLRHADLHNAAPAGTNSRLTDLGAPGSPATRRNRCGVYLHWILPQLYRSGLSSADSVSASSHEQARLKRGLPPRPSPPGEPGSARLDPSASTPEFHQPPTRWIVLRKLDLESVEPAAAKTYFNEYQAWVIESDYLWTLDDIPLDYDLQVDVSPFVIGVTGSQDDIQQQAEVFIGRKTPLETWAEDPAAKYADISLLRSSNQLFADFQQHNTNVFSILDNFEYQNEGPQYLDKASASYYLVGWHSATSLDPLGSQSEYTRATKLDSLCMAIKDAADSDPVKAWLASTDATCLCLHGALYGVNWDMSSKPLSVPADDYAEALQSQDVPAVSVGTTPMDSLITYCRSRQASGNHDAVAQLEEDILAIDSLLHARDDGVEGQREAKDAIYNWNFSRSPGGIHYHLGGQDTMGQPTQPSQEAIDGLKGLNRYQLLLDSCERAATQYRWDMFACWWKYVSDVGNKKDGQADAPFKREADDLSSRLEALETRIKGLRTTIKDRLESRGAMAYAKTGTLPFFYRTRDPTVLIGGIESGWPSDYSDNVLVRLPLQVVEGTSPVPSDLGDLVAAIRRAFPDTTQLGEMASLYGEFFSLIPGDVSLGSPPAGKSYPQFHDQLAATAGSQLWRDRWEDRQPWFPLYAEWEAEYTHIPFGSWSLGQQAARLSDAQLVRYGVPPADGTPLWEQLKTNDAAVEQDVRILSGRVLVLPQPSFSLASKVKQLFQDTPPAILDKYLSQQDRQDLLDNVSRLSYLSCPLAGLTEGLLTLSQGTHIKPENKESVAGQPSTVSAVKAAEFPSAGFTRATIEKIRGNSALTPYAAMTSFSSQGFCPFKPVTHGQFRFRKLNIIDKFGQALTAIDPKPRPQGPPPLYPCISDFYEPQVVQLTDETTAANTVRQNSGQNCEYVQLPPSINQNARLNASFVVRASTGLDETGTVPSGSSSAYWRPATEWEDPVWGWLVINYADSGIQLFLKDGAFYREVRMGSPNGAVASPKWLPFAPSKLPDGADTAQLDALVGKLQDKDYLGAFWSMVVGALDNMAPSPSSYAQFLSSVIGKPLALVNMGWSLELDGPAKENQSTNSEVKDPVPHLLAQAADDESCYSFKVKFGDRLREYDGLVGYFDSNPSPTGLQDELLLDKVKTYFVDGADKTATVLQPISVDTYPEFKPFWIPPFPESSPYKEPISPALYEDRRNRELHVFGAVIDPFTPIHAYTSLLPVQALQLPPWTWQGALQTMTAFFHAGPLHVTGDVADYSSSQELTTSSMREAPLGNVSLPLMSAGDWNWLQPYVDPDPSSELPVFNSFGIEKKGNLLSPGFQEGPYTALEGFMQLRRPIVVGKPSGNSAAPS</sequence>
<dbReference type="EMBL" id="JAAVMX010000008">
    <property type="protein sequence ID" value="KAF4505214.1"/>
    <property type="molecule type" value="Genomic_DNA"/>
</dbReference>
<name>A0A8H4LTN4_9HYPO</name>
<evidence type="ECO:0000256" key="1">
    <source>
        <dbReference type="SAM" id="MobiDB-lite"/>
    </source>
</evidence>
<comment type="caution">
    <text evidence="3">The sequence shown here is derived from an EMBL/GenBank/DDBJ whole genome shotgun (WGS) entry which is preliminary data.</text>
</comment>
<keyword evidence="4" id="KW-1185">Reference proteome</keyword>